<dbReference type="EMBL" id="PUGT01000218">
    <property type="protein sequence ID" value="PQN06162.1"/>
    <property type="molecule type" value="Genomic_DNA"/>
</dbReference>
<proteinExistence type="predicted"/>
<dbReference type="AlphaFoldDB" id="A0A2S8DAV2"/>
<organism evidence="1 2">
    <name type="scientific">Shigella dysenteriae</name>
    <dbReference type="NCBI Taxonomy" id="622"/>
    <lineage>
        <taxon>Bacteria</taxon>
        <taxon>Pseudomonadati</taxon>
        <taxon>Pseudomonadota</taxon>
        <taxon>Gammaproteobacteria</taxon>
        <taxon>Enterobacterales</taxon>
        <taxon>Enterobacteriaceae</taxon>
        <taxon>Shigella</taxon>
    </lineage>
</organism>
<sequence length="21" mass="2485">MWLPVLFRFLVDSLATLGHRL</sequence>
<reference evidence="1 2" key="1">
    <citation type="submission" date="2018-02" db="EMBL/GenBank/DDBJ databases">
        <title>Distribution and characterization of Shiga toxin converting temperate phage carried by Shigella flexneri in Hispaniola.</title>
        <authorList>
            <person name="Fogolari M."/>
            <person name="Mavian C."/>
            <person name="Angeletti S."/>
            <person name="Salemi M."/>
            <person name="Lampel K.A."/>
            <person name="Maurelli A.T."/>
        </authorList>
    </citation>
    <scope>NUCLEOTIDE SEQUENCE [LARGE SCALE GENOMIC DNA]</scope>
    <source>
        <strain evidence="1 2">BS979</strain>
    </source>
</reference>
<comment type="caution">
    <text evidence="1">The sequence shown here is derived from an EMBL/GenBank/DDBJ whole genome shotgun (WGS) entry which is preliminary data.</text>
</comment>
<gene>
    <name evidence="1" type="ORF">C5K18_14250</name>
</gene>
<dbReference type="Proteomes" id="UP000238186">
    <property type="component" value="Unassembled WGS sequence"/>
</dbReference>
<protein>
    <submittedName>
        <fullName evidence="1">Replication protein</fullName>
    </submittedName>
</protein>
<evidence type="ECO:0000313" key="2">
    <source>
        <dbReference type="Proteomes" id="UP000238186"/>
    </source>
</evidence>
<accession>A0A2S8DAV2</accession>
<feature type="non-terminal residue" evidence="1">
    <location>
        <position position="21"/>
    </location>
</feature>
<evidence type="ECO:0000313" key="1">
    <source>
        <dbReference type="EMBL" id="PQN06162.1"/>
    </source>
</evidence>
<name>A0A2S8DAV2_SHIDY</name>